<comment type="caution">
    <text evidence="3">The sequence shown here is derived from an EMBL/GenBank/DDBJ whole genome shotgun (WGS) entry which is preliminary data.</text>
</comment>
<feature type="transmembrane region" description="Helical" evidence="2">
    <location>
        <begin position="71"/>
        <end position="91"/>
    </location>
</feature>
<organism evidence="3 4">
    <name type="scientific">Desulfofundulus luciae</name>
    <dbReference type="NCBI Taxonomy" id="74702"/>
    <lineage>
        <taxon>Bacteria</taxon>
        <taxon>Bacillati</taxon>
        <taxon>Bacillota</taxon>
        <taxon>Clostridia</taxon>
        <taxon>Eubacteriales</taxon>
        <taxon>Peptococcaceae</taxon>
        <taxon>Desulfofundulus</taxon>
    </lineage>
</organism>
<feature type="region of interest" description="Disordered" evidence="1">
    <location>
        <begin position="345"/>
        <end position="373"/>
    </location>
</feature>
<dbReference type="EMBL" id="JAUSUX010000013">
    <property type="protein sequence ID" value="MDQ0286721.1"/>
    <property type="molecule type" value="Genomic_DNA"/>
</dbReference>
<keyword evidence="2" id="KW-0812">Transmembrane</keyword>
<evidence type="ECO:0000313" key="4">
    <source>
        <dbReference type="Proteomes" id="UP001225644"/>
    </source>
</evidence>
<dbReference type="RefSeq" id="WP_307402290.1">
    <property type="nucleotide sequence ID" value="NZ_JAUSUX010000013.1"/>
</dbReference>
<feature type="region of interest" description="Disordered" evidence="1">
    <location>
        <begin position="482"/>
        <end position="546"/>
    </location>
</feature>
<feature type="transmembrane region" description="Helical" evidence="2">
    <location>
        <begin position="43"/>
        <end position="65"/>
    </location>
</feature>
<name>A0ABU0B1Y5_9FIRM</name>
<proteinExistence type="predicted"/>
<gene>
    <name evidence="3" type="ORF">J2Z49_001838</name>
</gene>
<protein>
    <recommendedName>
        <fullName evidence="5">DUF4175 domain-containing protein</fullName>
    </recommendedName>
</protein>
<feature type="compositionally biased region" description="Gly residues" evidence="1">
    <location>
        <begin position="482"/>
        <end position="540"/>
    </location>
</feature>
<keyword evidence="4" id="KW-1185">Reference proteome</keyword>
<evidence type="ECO:0000313" key="3">
    <source>
        <dbReference type="EMBL" id="MDQ0286721.1"/>
    </source>
</evidence>
<reference evidence="3 4" key="1">
    <citation type="submission" date="2023-07" db="EMBL/GenBank/DDBJ databases">
        <title>Genomic Encyclopedia of Type Strains, Phase IV (KMG-IV): sequencing the most valuable type-strain genomes for metagenomic binning, comparative biology and taxonomic classification.</title>
        <authorList>
            <person name="Goeker M."/>
        </authorList>
    </citation>
    <scope>NUCLEOTIDE SEQUENCE [LARGE SCALE GENOMIC DNA]</scope>
    <source>
        <strain evidence="3 4">DSM 12396</strain>
    </source>
</reference>
<feature type="transmembrane region" description="Helical" evidence="2">
    <location>
        <begin position="156"/>
        <end position="176"/>
    </location>
</feature>
<evidence type="ECO:0000256" key="1">
    <source>
        <dbReference type="SAM" id="MobiDB-lite"/>
    </source>
</evidence>
<evidence type="ECO:0008006" key="5">
    <source>
        <dbReference type="Google" id="ProtNLM"/>
    </source>
</evidence>
<sequence>MIKSFRGMLMSCQKKRHGWPHADLADALSSLLRRVRTRYLLESLRLALLWGMALAAGTLVLLRLTPVGLPGLWAAVTGGASALLVVAWRAYRRPDALDVVRVADSLGLDGRAITAYRLLARQSPPDPWARAAIGESLAACRELGPRLERIYPIMPAAGPWGHASLVAAVLLVLSLMPNPLASHWDARREERAALAEAARQSRLAVEKVQHLKLGAQNLLPEEVRRELAALPRAVSKARNRMEAATRLERSSRELDDLLRGLNPGARRDVRELAALWERKNDRVLKGLAAALENGDAAKTQELARQLFGAADGKEREERALALFQGAEAVKTPALRQSLRDAARAMLGGKDGGEGDPAGSSQGVGGGKGNHSDSAGEALASALGELAETALAASRLAAASSVFNGLARQLAAGAPASALAMAGNAGYPGGPGAEMAGAGGYPGGAANPAGAGTGAPGAATGNAGGTGAAGSGNAGDGYYASGSGAGSTGQGQGTGDRTGGGNGGGENTGSGGRGNGGNGIGRGGGGNGTGGQGAGHSGGGMETIYAPSLLGGRGEESRVAGQVRPGEAGEQVGLHQSPTTLGAIRPYSEVYAAYKAEARESLSRAPLPPALQSLVWQYFEGVKPEE</sequence>
<keyword evidence="2" id="KW-0472">Membrane</keyword>
<accession>A0ABU0B1Y5</accession>
<keyword evidence="2" id="KW-1133">Transmembrane helix</keyword>
<dbReference type="Proteomes" id="UP001225644">
    <property type="component" value="Unassembled WGS sequence"/>
</dbReference>
<evidence type="ECO:0000256" key="2">
    <source>
        <dbReference type="SAM" id="Phobius"/>
    </source>
</evidence>